<evidence type="ECO:0000313" key="2">
    <source>
        <dbReference type="EMBL" id="PWZ00983.1"/>
    </source>
</evidence>
<dbReference type="EMBL" id="KZ819191">
    <property type="protein sequence ID" value="PWZ00983.1"/>
    <property type="molecule type" value="Genomic_DNA"/>
</dbReference>
<gene>
    <name evidence="2" type="ORF">BCV70DRAFT_87005</name>
</gene>
<name>A0A317XT83_9BASI</name>
<sequence length="152" mass="17624">MRKVVMMSEAIKIKLRRKIGRVEPNADWRIEVREQGISESVRTRKASKPDWRERERARERERGRDYCICHGQRAQEAKIAVAGQRVRRVSFVRRDVKLFRVKMHVNSAVKPVKNCWTKLVCTAVHCTRLHCTRQNYGASLTARAACACACVC</sequence>
<feature type="compositionally biased region" description="Basic and acidic residues" evidence="1">
    <location>
        <begin position="47"/>
        <end position="60"/>
    </location>
</feature>
<feature type="region of interest" description="Disordered" evidence="1">
    <location>
        <begin position="39"/>
        <end position="60"/>
    </location>
</feature>
<proteinExistence type="predicted"/>
<evidence type="ECO:0000313" key="3">
    <source>
        <dbReference type="Proteomes" id="UP000246740"/>
    </source>
</evidence>
<dbReference type="Proteomes" id="UP000246740">
    <property type="component" value="Unassembled WGS sequence"/>
</dbReference>
<organism evidence="2 3">
    <name type="scientific">Testicularia cyperi</name>
    <dbReference type="NCBI Taxonomy" id="1882483"/>
    <lineage>
        <taxon>Eukaryota</taxon>
        <taxon>Fungi</taxon>
        <taxon>Dikarya</taxon>
        <taxon>Basidiomycota</taxon>
        <taxon>Ustilaginomycotina</taxon>
        <taxon>Ustilaginomycetes</taxon>
        <taxon>Ustilaginales</taxon>
        <taxon>Anthracoideaceae</taxon>
        <taxon>Testicularia</taxon>
    </lineage>
</organism>
<keyword evidence="3" id="KW-1185">Reference proteome</keyword>
<evidence type="ECO:0000256" key="1">
    <source>
        <dbReference type="SAM" id="MobiDB-lite"/>
    </source>
</evidence>
<dbReference type="AlphaFoldDB" id="A0A317XT83"/>
<reference evidence="2 3" key="1">
    <citation type="journal article" date="2018" name="Mol. Biol. Evol.">
        <title>Broad Genomic Sampling Reveals a Smut Pathogenic Ancestry of the Fungal Clade Ustilaginomycotina.</title>
        <authorList>
            <person name="Kijpornyongpan T."/>
            <person name="Mondo S.J."/>
            <person name="Barry K."/>
            <person name="Sandor L."/>
            <person name="Lee J."/>
            <person name="Lipzen A."/>
            <person name="Pangilinan J."/>
            <person name="LaButti K."/>
            <person name="Hainaut M."/>
            <person name="Henrissat B."/>
            <person name="Grigoriev I.V."/>
            <person name="Spatafora J.W."/>
            <person name="Aime M.C."/>
        </authorList>
    </citation>
    <scope>NUCLEOTIDE SEQUENCE [LARGE SCALE GENOMIC DNA]</scope>
    <source>
        <strain evidence="2 3">MCA 3645</strain>
    </source>
</reference>
<dbReference type="InParanoid" id="A0A317XT83"/>
<protein>
    <submittedName>
        <fullName evidence="2">Uncharacterized protein</fullName>
    </submittedName>
</protein>
<accession>A0A317XT83</accession>